<reference evidence="1 2" key="1">
    <citation type="journal article" date="2021" name="Commun. Biol.">
        <title>The genome of Shorea leprosula (Dipterocarpaceae) highlights the ecological relevance of drought in aseasonal tropical rainforests.</title>
        <authorList>
            <person name="Ng K.K.S."/>
            <person name="Kobayashi M.J."/>
            <person name="Fawcett J.A."/>
            <person name="Hatakeyama M."/>
            <person name="Paape T."/>
            <person name="Ng C.H."/>
            <person name="Ang C.C."/>
            <person name="Tnah L.H."/>
            <person name="Lee C.T."/>
            <person name="Nishiyama T."/>
            <person name="Sese J."/>
            <person name="O'Brien M.J."/>
            <person name="Copetti D."/>
            <person name="Mohd Noor M.I."/>
            <person name="Ong R.C."/>
            <person name="Putra M."/>
            <person name="Sireger I.Z."/>
            <person name="Indrioko S."/>
            <person name="Kosugi Y."/>
            <person name="Izuno A."/>
            <person name="Isagi Y."/>
            <person name="Lee S.L."/>
            <person name="Shimizu K.K."/>
        </authorList>
    </citation>
    <scope>NUCLEOTIDE SEQUENCE [LARGE SCALE GENOMIC DNA]</scope>
    <source>
        <strain evidence="1">214</strain>
    </source>
</reference>
<accession>A0AAV5J861</accession>
<dbReference type="AlphaFoldDB" id="A0AAV5J861"/>
<dbReference type="EMBL" id="BPVZ01000028">
    <property type="protein sequence ID" value="GKV08135.1"/>
    <property type="molecule type" value="Genomic_DNA"/>
</dbReference>
<sequence length="64" mass="7328">MQAKEMKTVKGSSPRHRVAFEYQDYPFFTIMQWKASIPTLSILLELWCQSCSSGSKLKDVRAAT</sequence>
<dbReference type="Proteomes" id="UP001054252">
    <property type="component" value="Unassembled WGS sequence"/>
</dbReference>
<evidence type="ECO:0000313" key="2">
    <source>
        <dbReference type="Proteomes" id="UP001054252"/>
    </source>
</evidence>
<gene>
    <name evidence="1" type="ORF">SLEP1_g19811</name>
</gene>
<protein>
    <submittedName>
        <fullName evidence="1">Uncharacterized protein</fullName>
    </submittedName>
</protein>
<proteinExistence type="predicted"/>
<name>A0AAV5J861_9ROSI</name>
<comment type="caution">
    <text evidence="1">The sequence shown here is derived from an EMBL/GenBank/DDBJ whole genome shotgun (WGS) entry which is preliminary data.</text>
</comment>
<organism evidence="1 2">
    <name type="scientific">Rubroshorea leprosula</name>
    <dbReference type="NCBI Taxonomy" id="152421"/>
    <lineage>
        <taxon>Eukaryota</taxon>
        <taxon>Viridiplantae</taxon>
        <taxon>Streptophyta</taxon>
        <taxon>Embryophyta</taxon>
        <taxon>Tracheophyta</taxon>
        <taxon>Spermatophyta</taxon>
        <taxon>Magnoliopsida</taxon>
        <taxon>eudicotyledons</taxon>
        <taxon>Gunneridae</taxon>
        <taxon>Pentapetalae</taxon>
        <taxon>rosids</taxon>
        <taxon>malvids</taxon>
        <taxon>Malvales</taxon>
        <taxon>Dipterocarpaceae</taxon>
        <taxon>Rubroshorea</taxon>
    </lineage>
</organism>
<evidence type="ECO:0000313" key="1">
    <source>
        <dbReference type="EMBL" id="GKV08135.1"/>
    </source>
</evidence>
<keyword evidence="2" id="KW-1185">Reference proteome</keyword>